<dbReference type="EMBL" id="JALNTZ010000002">
    <property type="protein sequence ID" value="KAJ3661606.1"/>
    <property type="molecule type" value="Genomic_DNA"/>
</dbReference>
<evidence type="ECO:0008006" key="3">
    <source>
        <dbReference type="Google" id="ProtNLM"/>
    </source>
</evidence>
<protein>
    <recommendedName>
        <fullName evidence="3">Reverse transcriptase</fullName>
    </recommendedName>
</protein>
<accession>A0AA38IU11</accession>
<comment type="caution">
    <text evidence="1">The sequence shown here is derived from an EMBL/GenBank/DDBJ whole genome shotgun (WGS) entry which is preliminary data.</text>
</comment>
<sequence length="212" mass="24886">MGFCCMGRRCGSMDTAYRSIDSVLAGVPPLDLLAEERLQEWKRRKNERVKESSSGPSVACKREARKDLMQAWCERWRQTEKAAWTRRLIPNLTEWVGRGHGDVNHYTAQVLTGHGSFGAYLKRIGKIECSDCWYCEEGVEEDVEHAIFDCHRWTRVREECEVELGMRVNVDNMVEKMLESEEGWKVIERMLVTVMKAKCEYERERERKERDD</sequence>
<dbReference type="Proteomes" id="UP001168821">
    <property type="component" value="Unassembled WGS sequence"/>
</dbReference>
<gene>
    <name evidence="1" type="ORF">Zmor_005996</name>
</gene>
<evidence type="ECO:0000313" key="1">
    <source>
        <dbReference type="EMBL" id="KAJ3661606.1"/>
    </source>
</evidence>
<proteinExistence type="predicted"/>
<reference evidence="1" key="1">
    <citation type="journal article" date="2023" name="G3 (Bethesda)">
        <title>Whole genome assemblies of Zophobas morio and Tenebrio molitor.</title>
        <authorList>
            <person name="Kaur S."/>
            <person name="Stinson S.A."/>
            <person name="diCenzo G.C."/>
        </authorList>
    </citation>
    <scope>NUCLEOTIDE SEQUENCE</scope>
    <source>
        <strain evidence="1">QUZm001</strain>
    </source>
</reference>
<organism evidence="1 2">
    <name type="scientific">Zophobas morio</name>
    <dbReference type="NCBI Taxonomy" id="2755281"/>
    <lineage>
        <taxon>Eukaryota</taxon>
        <taxon>Metazoa</taxon>
        <taxon>Ecdysozoa</taxon>
        <taxon>Arthropoda</taxon>
        <taxon>Hexapoda</taxon>
        <taxon>Insecta</taxon>
        <taxon>Pterygota</taxon>
        <taxon>Neoptera</taxon>
        <taxon>Endopterygota</taxon>
        <taxon>Coleoptera</taxon>
        <taxon>Polyphaga</taxon>
        <taxon>Cucujiformia</taxon>
        <taxon>Tenebrionidae</taxon>
        <taxon>Zophobas</taxon>
    </lineage>
</organism>
<name>A0AA38IU11_9CUCU</name>
<dbReference type="AlphaFoldDB" id="A0AA38IU11"/>
<keyword evidence="2" id="KW-1185">Reference proteome</keyword>
<evidence type="ECO:0000313" key="2">
    <source>
        <dbReference type="Proteomes" id="UP001168821"/>
    </source>
</evidence>